<dbReference type="Proteomes" id="UP000320580">
    <property type="component" value="Chromosome"/>
</dbReference>
<feature type="transmembrane region" description="Helical" evidence="2">
    <location>
        <begin position="47"/>
        <end position="68"/>
    </location>
</feature>
<sequence length="220" mass="23162">MSELPSPPPDPDGPHGIAPWPDRGSLLDERRRVLDELTRRSVGPFRLLGLVLVVLAFELGWGLVGIGLMSLDDTLDGFNLVFAGFVGLVGAVILVPALAVAVVEARENRAVRALLRAWTALDRDPRGDARYGRGWLNASWLMVSFGFVVAGLAVCAGLPASLEDGGGRTPHSTLVYVMGAGIAPVVAGLAGLANAVAHLHWLARLLNPVPAARRPGGAHR</sequence>
<keyword evidence="2" id="KW-1133">Transmembrane helix</keyword>
<dbReference type="KEGG" id="sqz:FQU76_20995"/>
<gene>
    <name evidence="3" type="ORF">FQU76_20995</name>
</gene>
<keyword evidence="2" id="KW-0472">Membrane</keyword>
<accession>A0A5B8J9T6</accession>
<dbReference type="OrthoDB" id="4247899at2"/>
<organism evidence="3 4">
    <name type="scientific">Streptomyces qinzhouensis</name>
    <dbReference type="NCBI Taxonomy" id="2599401"/>
    <lineage>
        <taxon>Bacteria</taxon>
        <taxon>Bacillati</taxon>
        <taxon>Actinomycetota</taxon>
        <taxon>Actinomycetes</taxon>
        <taxon>Kitasatosporales</taxon>
        <taxon>Streptomycetaceae</taxon>
        <taxon>Streptomyces</taxon>
    </lineage>
</organism>
<evidence type="ECO:0000313" key="3">
    <source>
        <dbReference type="EMBL" id="QDY78575.1"/>
    </source>
</evidence>
<dbReference type="EMBL" id="CP042266">
    <property type="protein sequence ID" value="QDY78575.1"/>
    <property type="molecule type" value="Genomic_DNA"/>
</dbReference>
<feature type="transmembrane region" description="Helical" evidence="2">
    <location>
        <begin position="140"/>
        <end position="162"/>
    </location>
</feature>
<dbReference type="RefSeq" id="WP_146481897.1">
    <property type="nucleotide sequence ID" value="NZ_CP042266.1"/>
</dbReference>
<evidence type="ECO:0000256" key="1">
    <source>
        <dbReference type="SAM" id="MobiDB-lite"/>
    </source>
</evidence>
<dbReference type="AlphaFoldDB" id="A0A5B8J9T6"/>
<evidence type="ECO:0000256" key="2">
    <source>
        <dbReference type="SAM" id="Phobius"/>
    </source>
</evidence>
<proteinExistence type="predicted"/>
<name>A0A5B8J9T6_9ACTN</name>
<feature type="region of interest" description="Disordered" evidence="1">
    <location>
        <begin position="1"/>
        <end position="23"/>
    </location>
</feature>
<evidence type="ECO:0000313" key="4">
    <source>
        <dbReference type="Proteomes" id="UP000320580"/>
    </source>
</evidence>
<feature type="compositionally biased region" description="Pro residues" evidence="1">
    <location>
        <begin position="1"/>
        <end position="11"/>
    </location>
</feature>
<feature type="transmembrane region" description="Helical" evidence="2">
    <location>
        <begin position="174"/>
        <end position="197"/>
    </location>
</feature>
<reference evidence="3 4" key="1">
    <citation type="submission" date="2019-07" db="EMBL/GenBank/DDBJ databases">
        <authorList>
            <person name="Zhu P."/>
        </authorList>
    </citation>
    <scope>NUCLEOTIDE SEQUENCE [LARGE SCALE GENOMIC DNA]</scope>
    <source>
        <strain evidence="3 4">SSL-25</strain>
    </source>
</reference>
<keyword evidence="2" id="KW-0812">Transmembrane</keyword>
<feature type="transmembrane region" description="Helical" evidence="2">
    <location>
        <begin position="80"/>
        <end position="103"/>
    </location>
</feature>
<protein>
    <submittedName>
        <fullName evidence="3">Uncharacterized protein</fullName>
    </submittedName>
</protein>
<keyword evidence="4" id="KW-1185">Reference proteome</keyword>